<accession>A0A0K6G7Y9</accession>
<reference evidence="2 3" key="1">
    <citation type="submission" date="2015-07" db="EMBL/GenBank/DDBJ databases">
        <authorList>
            <person name="Noorani M."/>
        </authorList>
    </citation>
    <scope>NUCLEOTIDE SEQUENCE [LARGE SCALE GENOMIC DNA]</scope>
    <source>
        <strain evidence="2">BBA 69670</strain>
    </source>
</reference>
<keyword evidence="3" id="KW-1185">Reference proteome</keyword>
<sequence length="106" mass="11677">MRGDQGLRAGRSREICQPGARSPPDCLGVVFVSMLHTSNLTGGLFPSPPSRFTTPPHTNPEHRDCSKSQRFRQYLREAIWDCGLVDLARSASPTPALLPTARESFL</sequence>
<gene>
    <name evidence="2" type="ORF">RSOLAG22IIIB_05692</name>
</gene>
<dbReference type="EMBL" id="CYGV01001489">
    <property type="protein sequence ID" value="CUA74753.1"/>
    <property type="molecule type" value="Genomic_DNA"/>
</dbReference>
<dbReference type="Proteomes" id="UP000044841">
    <property type="component" value="Unassembled WGS sequence"/>
</dbReference>
<protein>
    <submittedName>
        <fullName evidence="2">Uncharacterized protein</fullName>
    </submittedName>
</protein>
<feature type="region of interest" description="Disordered" evidence="1">
    <location>
        <begin position="42"/>
        <end position="66"/>
    </location>
</feature>
<feature type="region of interest" description="Disordered" evidence="1">
    <location>
        <begin position="1"/>
        <end position="22"/>
    </location>
</feature>
<evidence type="ECO:0000313" key="3">
    <source>
        <dbReference type="Proteomes" id="UP000044841"/>
    </source>
</evidence>
<evidence type="ECO:0000313" key="2">
    <source>
        <dbReference type="EMBL" id="CUA74753.1"/>
    </source>
</evidence>
<proteinExistence type="predicted"/>
<evidence type="ECO:0000256" key="1">
    <source>
        <dbReference type="SAM" id="MobiDB-lite"/>
    </source>
</evidence>
<dbReference type="AlphaFoldDB" id="A0A0K6G7Y9"/>
<organism evidence="2 3">
    <name type="scientific">Rhizoctonia solani</name>
    <dbReference type="NCBI Taxonomy" id="456999"/>
    <lineage>
        <taxon>Eukaryota</taxon>
        <taxon>Fungi</taxon>
        <taxon>Dikarya</taxon>
        <taxon>Basidiomycota</taxon>
        <taxon>Agaricomycotina</taxon>
        <taxon>Agaricomycetes</taxon>
        <taxon>Cantharellales</taxon>
        <taxon>Ceratobasidiaceae</taxon>
        <taxon>Rhizoctonia</taxon>
    </lineage>
</organism>
<name>A0A0K6G7Y9_9AGAM</name>